<proteinExistence type="predicted"/>
<dbReference type="Proteomes" id="UP000814140">
    <property type="component" value="Unassembled WGS sequence"/>
</dbReference>
<comment type="caution">
    <text evidence="1">The sequence shown here is derived from an EMBL/GenBank/DDBJ whole genome shotgun (WGS) entry which is preliminary data.</text>
</comment>
<reference evidence="1" key="1">
    <citation type="submission" date="2021-03" db="EMBL/GenBank/DDBJ databases">
        <authorList>
            <consortium name="DOE Joint Genome Institute"/>
            <person name="Ahrendt S."/>
            <person name="Looney B.P."/>
            <person name="Miyauchi S."/>
            <person name="Morin E."/>
            <person name="Drula E."/>
            <person name="Courty P.E."/>
            <person name="Chicoki N."/>
            <person name="Fauchery L."/>
            <person name="Kohler A."/>
            <person name="Kuo A."/>
            <person name="Labutti K."/>
            <person name="Pangilinan J."/>
            <person name="Lipzen A."/>
            <person name="Riley R."/>
            <person name="Andreopoulos W."/>
            <person name="He G."/>
            <person name="Johnson J."/>
            <person name="Barry K.W."/>
            <person name="Grigoriev I.V."/>
            <person name="Nagy L."/>
            <person name="Hibbett D."/>
            <person name="Henrissat B."/>
            <person name="Matheny P.B."/>
            <person name="Labbe J."/>
            <person name="Martin F."/>
        </authorList>
    </citation>
    <scope>NUCLEOTIDE SEQUENCE</scope>
    <source>
        <strain evidence="1">HHB10654</strain>
    </source>
</reference>
<organism evidence="1 2">
    <name type="scientific">Artomyces pyxidatus</name>
    <dbReference type="NCBI Taxonomy" id="48021"/>
    <lineage>
        <taxon>Eukaryota</taxon>
        <taxon>Fungi</taxon>
        <taxon>Dikarya</taxon>
        <taxon>Basidiomycota</taxon>
        <taxon>Agaricomycotina</taxon>
        <taxon>Agaricomycetes</taxon>
        <taxon>Russulales</taxon>
        <taxon>Auriscalpiaceae</taxon>
        <taxon>Artomyces</taxon>
    </lineage>
</organism>
<evidence type="ECO:0000313" key="1">
    <source>
        <dbReference type="EMBL" id="KAI0066324.1"/>
    </source>
</evidence>
<reference evidence="1" key="2">
    <citation type="journal article" date="2022" name="New Phytol.">
        <title>Evolutionary transition to the ectomycorrhizal habit in the genomes of a hyperdiverse lineage of mushroom-forming fungi.</title>
        <authorList>
            <person name="Looney B."/>
            <person name="Miyauchi S."/>
            <person name="Morin E."/>
            <person name="Drula E."/>
            <person name="Courty P.E."/>
            <person name="Kohler A."/>
            <person name="Kuo A."/>
            <person name="LaButti K."/>
            <person name="Pangilinan J."/>
            <person name="Lipzen A."/>
            <person name="Riley R."/>
            <person name="Andreopoulos W."/>
            <person name="He G."/>
            <person name="Johnson J."/>
            <person name="Nolan M."/>
            <person name="Tritt A."/>
            <person name="Barry K.W."/>
            <person name="Grigoriev I.V."/>
            <person name="Nagy L.G."/>
            <person name="Hibbett D."/>
            <person name="Henrissat B."/>
            <person name="Matheny P.B."/>
            <person name="Labbe J."/>
            <person name="Martin F.M."/>
        </authorList>
    </citation>
    <scope>NUCLEOTIDE SEQUENCE</scope>
    <source>
        <strain evidence="1">HHB10654</strain>
    </source>
</reference>
<name>A0ACB8TBN6_9AGAM</name>
<sequence length="215" mass="24527">MSLGNSPHPWRCHGHPCLMRHAFDSSSTAALRQSVVDIVHRLSSPSSIPAPKEEQIIDQNLDDIDIQDRHPTGYAESSSTSSEESSDDGAPVPDEAREWLRFMEERRQQKQARRDLLYEDETSVENYVTDDTFARHLFLDKYEGADALCILVMADEEHIYEVIRSALYHRFTVLGVREPIIGLTFGQRGHTLQVVIGWLDDAAPIAARTMFWLQY</sequence>
<accession>A0ACB8TBN6</accession>
<keyword evidence="2" id="KW-1185">Reference proteome</keyword>
<protein>
    <submittedName>
        <fullName evidence="1">Uncharacterized protein</fullName>
    </submittedName>
</protein>
<evidence type="ECO:0000313" key="2">
    <source>
        <dbReference type="Proteomes" id="UP000814140"/>
    </source>
</evidence>
<dbReference type="EMBL" id="MU277193">
    <property type="protein sequence ID" value="KAI0066324.1"/>
    <property type="molecule type" value="Genomic_DNA"/>
</dbReference>
<gene>
    <name evidence="1" type="ORF">BV25DRAFT_1528306</name>
</gene>